<gene>
    <name evidence="6" type="ORF">R6P33_02360</name>
</gene>
<dbReference type="Gene3D" id="3.30.565.10">
    <property type="entry name" value="Histidine kinase-like ATPase, C-terminal domain"/>
    <property type="match status" value="1"/>
</dbReference>
<dbReference type="GO" id="GO:0016301">
    <property type="term" value="F:kinase activity"/>
    <property type="evidence" value="ECO:0007669"/>
    <property type="project" value="UniProtKB-KW"/>
</dbReference>
<evidence type="ECO:0000256" key="3">
    <source>
        <dbReference type="ARBA" id="ARBA00023012"/>
    </source>
</evidence>
<keyword evidence="4" id="KW-1133">Transmembrane helix</keyword>
<dbReference type="InterPro" id="IPR050482">
    <property type="entry name" value="Sensor_HK_TwoCompSys"/>
</dbReference>
<dbReference type="InterPro" id="IPR011712">
    <property type="entry name" value="Sig_transdc_His_kin_sub3_dim/P"/>
</dbReference>
<evidence type="ECO:0000256" key="2">
    <source>
        <dbReference type="ARBA" id="ARBA00022777"/>
    </source>
</evidence>
<dbReference type="InterPro" id="IPR036890">
    <property type="entry name" value="HATPase_C_sf"/>
</dbReference>
<protein>
    <submittedName>
        <fullName evidence="6">Histidine kinase</fullName>
    </submittedName>
</protein>
<dbReference type="PANTHER" id="PTHR24421:SF58">
    <property type="entry name" value="SIGNAL TRANSDUCTION HISTIDINE-PROTEIN KINASE_PHOSPHATASE UHPB"/>
    <property type="match status" value="1"/>
</dbReference>
<feature type="transmembrane region" description="Helical" evidence="4">
    <location>
        <begin position="55"/>
        <end position="74"/>
    </location>
</feature>
<dbReference type="Pfam" id="PF07730">
    <property type="entry name" value="HisKA_3"/>
    <property type="match status" value="1"/>
</dbReference>
<evidence type="ECO:0000256" key="4">
    <source>
        <dbReference type="SAM" id="Phobius"/>
    </source>
</evidence>
<evidence type="ECO:0000256" key="1">
    <source>
        <dbReference type="ARBA" id="ARBA00022679"/>
    </source>
</evidence>
<dbReference type="Proteomes" id="UP001284901">
    <property type="component" value="Unassembled WGS sequence"/>
</dbReference>
<keyword evidence="4" id="KW-0472">Membrane</keyword>
<evidence type="ECO:0000313" key="6">
    <source>
        <dbReference type="EMBL" id="MDY5145868.1"/>
    </source>
</evidence>
<keyword evidence="2 6" id="KW-0418">Kinase</keyword>
<keyword evidence="7" id="KW-1185">Reference proteome</keyword>
<feature type="domain" description="Signal transduction histidine kinase subgroup 3 dimerisation and phosphoacceptor" evidence="5">
    <location>
        <begin position="100"/>
        <end position="160"/>
    </location>
</feature>
<dbReference type="PANTHER" id="PTHR24421">
    <property type="entry name" value="NITRATE/NITRITE SENSOR PROTEIN NARX-RELATED"/>
    <property type="match status" value="1"/>
</dbReference>
<accession>A0ABU5GAV8</accession>
<proteinExistence type="predicted"/>
<dbReference type="EMBL" id="JAWNFY010000005">
    <property type="protein sequence ID" value="MDY5145868.1"/>
    <property type="molecule type" value="Genomic_DNA"/>
</dbReference>
<name>A0ABU5GAV8_9ACTO</name>
<sequence length="291" mass="32037">MCATTSPSRPASIRVTAGHTAQKKENRWGVLGRAVLPLLVLGLMVFVAVPEKYEIWWRLAIFALCGALLGWWYWQWLVQRRRNSELQAQAETEKILSGDRLALAAELHDIVSDGLGLQHLRLTRALEEVTDPVALAALSDIRDSNKQTIAQMRTVLDRLQGRDISPPGMPDLEQIFAAAQRHGMELRGTAEVLATIQRLNPQLRKLFIATCREGLANTARHAGPTTVTFQIEEKGKGVSLELVDQGPAPDWQPIIGSGIGLDHLRQRAAECGYVVGAGPVGAGWKLCMYPE</sequence>
<keyword evidence="3" id="KW-0902">Two-component regulatory system</keyword>
<evidence type="ECO:0000259" key="5">
    <source>
        <dbReference type="Pfam" id="PF07730"/>
    </source>
</evidence>
<keyword evidence="4" id="KW-0812">Transmembrane</keyword>
<keyword evidence="1" id="KW-0808">Transferase</keyword>
<feature type="transmembrane region" description="Helical" evidence="4">
    <location>
        <begin position="30"/>
        <end position="49"/>
    </location>
</feature>
<reference evidence="6 7" key="1">
    <citation type="submission" date="2023-10" db="EMBL/GenBank/DDBJ databases">
        <title>Whole Genome based description of the genera Actinobaculum and Actinotignum reveals a complex phylogenetic relationship within the species included in the genus Actinotignum.</title>
        <authorList>
            <person name="Jensen C.S."/>
            <person name="Dargis R."/>
            <person name="Kemp M."/>
            <person name="Christensen J.J."/>
        </authorList>
    </citation>
    <scope>NUCLEOTIDE SEQUENCE [LARGE SCALE GENOMIC DNA]</scope>
    <source>
        <strain evidence="6 7">SLA_B089</strain>
    </source>
</reference>
<evidence type="ECO:0000313" key="7">
    <source>
        <dbReference type="Proteomes" id="UP001284901"/>
    </source>
</evidence>
<comment type="caution">
    <text evidence="6">The sequence shown here is derived from an EMBL/GenBank/DDBJ whole genome shotgun (WGS) entry which is preliminary data.</text>
</comment>
<dbReference type="RefSeq" id="WP_159455010.1">
    <property type="nucleotide sequence ID" value="NZ_JASOFF010000003.1"/>
</dbReference>
<organism evidence="6 7">
    <name type="scientific">Actinotignum timonense</name>
    <dbReference type="NCBI Taxonomy" id="1870995"/>
    <lineage>
        <taxon>Bacteria</taxon>
        <taxon>Bacillati</taxon>
        <taxon>Actinomycetota</taxon>
        <taxon>Actinomycetes</taxon>
        <taxon>Actinomycetales</taxon>
        <taxon>Actinomycetaceae</taxon>
        <taxon>Actinotignum</taxon>
    </lineage>
</organism>